<dbReference type="InParanoid" id="A0A1W0W172"/>
<dbReference type="STRING" id="4558.A0A1W0W172"/>
<comment type="similarity">
    <text evidence="2">Belongs to the major facilitator superfamily. Proton-dependent oligopeptide transporter (POT/PTR) (TC 2.A.17) family.</text>
</comment>
<dbReference type="GO" id="GO:0016020">
    <property type="term" value="C:membrane"/>
    <property type="evidence" value="ECO:0007669"/>
    <property type="project" value="UniProtKB-SubCell"/>
</dbReference>
<evidence type="ECO:0000256" key="6">
    <source>
        <dbReference type="SAM" id="Phobius"/>
    </source>
</evidence>
<dbReference type="GO" id="GO:0022857">
    <property type="term" value="F:transmembrane transporter activity"/>
    <property type="evidence" value="ECO:0007669"/>
    <property type="project" value="InterPro"/>
</dbReference>
<accession>A0A1W0W172</accession>
<dbReference type="InterPro" id="IPR036259">
    <property type="entry name" value="MFS_trans_sf"/>
</dbReference>
<evidence type="ECO:0000256" key="3">
    <source>
        <dbReference type="ARBA" id="ARBA00022692"/>
    </source>
</evidence>
<sequence length="360" mass="40392">MALFWDAANETFEKVASFGVAANLTTYSIIFATLNFTPLLDQHQLGVLHLSLGLLTIGGGAIRSCSLPFGVDQLDQTDKRNRAGLYSYHNWYYSTSTAALVLSMTVLYIQTLSWALGFGIPTSRPTSAGARLCPCPHDINQQVLMLYSPPTRGNRIFRLPLYNLGEICITLPLYMSNGMQRYKRFLNKGAIMRDGDINDEGSARNSWEICSIQQIEEVKCLVIILPICFSGILSFTMDCHLGPHFQIPAGSVISISLITLAVVIPIYDRIMVSLARKFTGLEGYSQSKLFVYCTELLVNITRKVTARYGHRSGLTDNINNGKLDFYYHYIAILDWDYYKYKVMSLHAEESIKSHAKEEAT</sequence>
<feature type="transmembrane region" description="Helical" evidence="6">
    <location>
        <begin position="220"/>
        <end position="237"/>
    </location>
</feature>
<comment type="subcellular location">
    <subcellularLocation>
        <location evidence="1">Membrane</location>
        <topology evidence="1">Multi-pass membrane protein</topology>
    </subcellularLocation>
</comment>
<dbReference type="Gramene" id="OQU88095">
    <property type="protein sequence ID" value="OQU88095"/>
    <property type="gene ID" value="SORBI_3003G399200"/>
</dbReference>
<gene>
    <name evidence="7" type="ORF">SORBI_3003G399200</name>
</gene>
<feature type="transmembrane region" description="Helical" evidence="6">
    <location>
        <begin position="249"/>
        <end position="267"/>
    </location>
</feature>
<dbReference type="AlphaFoldDB" id="A0A1W0W172"/>
<dbReference type="Pfam" id="PF00854">
    <property type="entry name" value="PTR2"/>
    <property type="match status" value="1"/>
</dbReference>
<name>A0A1W0W172_SORBI</name>
<dbReference type="InterPro" id="IPR000109">
    <property type="entry name" value="POT_fam"/>
</dbReference>
<reference evidence="7 8" key="1">
    <citation type="journal article" date="2009" name="Nature">
        <title>The Sorghum bicolor genome and the diversification of grasses.</title>
        <authorList>
            <person name="Paterson A.H."/>
            <person name="Bowers J.E."/>
            <person name="Bruggmann R."/>
            <person name="Dubchak I."/>
            <person name="Grimwood J."/>
            <person name="Gundlach H."/>
            <person name="Haberer G."/>
            <person name="Hellsten U."/>
            <person name="Mitros T."/>
            <person name="Poliakov A."/>
            <person name="Schmutz J."/>
            <person name="Spannagl M."/>
            <person name="Tang H."/>
            <person name="Wang X."/>
            <person name="Wicker T."/>
            <person name="Bharti A.K."/>
            <person name="Chapman J."/>
            <person name="Feltus F.A."/>
            <person name="Gowik U."/>
            <person name="Grigoriev I.V."/>
            <person name="Lyons E."/>
            <person name="Maher C.A."/>
            <person name="Martis M."/>
            <person name="Narechania A."/>
            <person name="Otillar R.P."/>
            <person name="Penning B.W."/>
            <person name="Salamov A.A."/>
            <person name="Wang Y."/>
            <person name="Zhang L."/>
            <person name="Carpita N.C."/>
            <person name="Freeling M."/>
            <person name="Gingle A.R."/>
            <person name="Hash C.T."/>
            <person name="Keller B."/>
            <person name="Klein P."/>
            <person name="Kresovich S."/>
            <person name="McCann M.C."/>
            <person name="Ming R."/>
            <person name="Peterson D.G."/>
            <person name="Mehboob-ur-Rahman"/>
            <person name="Ware D."/>
            <person name="Westhoff P."/>
            <person name="Mayer K.F."/>
            <person name="Messing J."/>
            <person name="Rokhsar D.S."/>
        </authorList>
    </citation>
    <scope>NUCLEOTIDE SEQUENCE [LARGE SCALE GENOMIC DNA]</scope>
    <source>
        <strain evidence="8">cv. BTx623</strain>
    </source>
</reference>
<keyword evidence="5 6" id="KW-0472">Membrane</keyword>
<dbReference type="Gene3D" id="1.20.1250.20">
    <property type="entry name" value="MFS general substrate transporter like domains"/>
    <property type="match status" value="1"/>
</dbReference>
<proteinExistence type="inferred from homology"/>
<feature type="transmembrane region" description="Helical" evidence="6">
    <location>
        <begin position="20"/>
        <end position="40"/>
    </location>
</feature>
<protein>
    <submittedName>
        <fullName evidence="7">Uncharacterized protein</fullName>
    </submittedName>
</protein>
<dbReference type="OMA" id="GHRSWIA"/>
<dbReference type="EMBL" id="CM000762">
    <property type="protein sequence ID" value="OQU88095.1"/>
    <property type="molecule type" value="Genomic_DNA"/>
</dbReference>
<organism evidence="7 8">
    <name type="scientific">Sorghum bicolor</name>
    <name type="common">Sorghum</name>
    <name type="synonym">Sorghum vulgare</name>
    <dbReference type="NCBI Taxonomy" id="4558"/>
    <lineage>
        <taxon>Eukaryota</taxon>
        <taxon>Viridiplantae</taxon>
        <taxon>Streptophyta</taxon>
        <taxon>Embryophyta</taxon>
        <taxon>Tracheophyta</taxon>
        <taxon>Spermatophyta</taxon>
        <taxon>Magnoliopsida</taxon>
        <taxon>Liliopsida</taxon>
        <taxon>Poales</taxon>
        <taxon>Poaceae</taxon>
        <taxon>PACMAD clade</taxon>
        <taxon>Panicoideae</taxon>
        <taxon>Andropogonodae</taxon>
        <taxon>Andropogoneae</taxon>
        <taxon>Sorghinae</taxon>
        <taxon>Sorghum</taxon>
    </lineage>
</organism>
<evidence type="ECO:0000256" key="1">
    <source>
        <dbReference type="ARBA" id="ARBA00004141"/>
    </source>
</evidence>
<reference evidence="8" key="2">
    <citation type="journal article" date="2018" name="Plant J.">
        <title>The Sorghum bicolor reference genome: improved assembly, gene annotations, a transcriptome atlas, and signatures of genome organization.</title>
        <authorList>
            <person name="McCormick R.F."/>
            <person name="Truong S.K."/>
            <person name="Sreedasyam A."/>
            <person name="Jenkins J."/>
            <person name="Shu S."/>
            <person name="Sims D."/>
            <person name="Kennedy M."/>
            <person name="Amirebrahimi M."/>
            <person name="Weers B.D."/>
            <person name="McKinley B."/>
            <person name="Mattison A."/>
            <person name="Morishige D.T."/>
            <person name="Grimwood J."/>
            <person name="Schmutz J."/>
            <person name="Mullet J.E."/>
        </authorList>
    </citation>
    <scope>NUCLEOTIDE SEQUENCE [LARGE SCALE GENOMIC DNA]</scope>
    <source>
        <strain evidence="8">cv. BTx623</strain>
    </source>
</reference>
<evidence type="ECO:0000313" key="8">
    <source>
        <dbReference type="Proteomes" id="UP000000768"/>
    </source>
</evidence>
<keyword evidence="4 6" id="KW-1133">Transmembrane helix</keyword>
<evidence type="ECO:0000256" key="4">
    <source>
        <dbReference type="ARBA" id="ARBA00022989"/>
    </source>
</evidence>
<keyword evidence="3 6" id="KW-0812">Transmembrane</keyword>
<evidence type="ECO:0000256" key="5">
    <source>
        <dbReference type="ARBA" id="ARBA00023136"/>
    </source>
</evidence>
<evidence type="ECO:0000256" key="2">
    <source>
        <dbReference type="ARBA" id="ARBA00005982"/>
    </source>
</evidence>
<dbReference type="Proteomes" id="UP000000768">
    <property type="component" value="Chromosome 3"/>
</dbReference>
<feature type="transmembrane region" description="Helical" evidence="6">
    <location>
        <begin position="91"/>
        <end position="109"/>
    </location>
</feature>
<evidence type="ECO:0000313" key="7">
    <source>
        <dbReference type="EMBL" id="OQU88095.1"/>
    </source>
</evidence>
<dbReference type="PANTHER" id="PTHR11654">
    <property type="entry name" value="OLIGOPEPTIDE TRANSPORTER-RELATED"/>
    <property type="match status" value="1"/>
</dbReference>
<keyword evidence="8" id="KW-1185">Reference proteome</keyword>